<proteinExistence type="predicted"/>
<dbReference type="PANTHER" id="PTHR36933">
    <property type="entry name" value="SLL0788 PROTEIN"/>
    <property type="match status" value="1"/>
</dbReference>
<name>K9UDW1_CHAP6</name>
<protein>
    <recommendedName>
        <fullName evidence="1">DUF305 domain-containing protein</fullName>
    </recommendedName>
</protein>
<dbReference type="Pfam" id="PF03713">
    <property type="entry name" value="DUF305"/>
    <property type="match status" value="1"/>
</dbReference>
<evidence type="ECO:0000313" key="3">
    <source>
        <dbReference type="Proteomes" id="UP000010366"/>
    </source>
</evidence>
<dbReference type="EMBL" id="CP003600">
    <property type="protein sequence ID" value="AFY92818.1"/>
    <property type="molecule type" value="Genomic_DNA"/>
</dbReference>
<keyword evidence="3" id="KW-1185">Reference proteome</keyword>
<evidence type="ECO:0000259" key="1">
    <source>
        <dbReference type="Pfam" id="PF03713"/>
    </source>
</evidence>
<dbReference type="InterPro" id="IPR005183">
    <property type="entry name" value="DUF305_CopM-like"/>
</dbReference>
<reference evidence="2 3" key="1">
    <citation type="submission" date="2012-05" db="EMBL/GenBank/DDBJ databases">
        <title>Finished chromosome of genome of Chamaesiphon sp. PCC 6605.</title>
        <authorList>
            <consortium name="US DOE Joint Genome Institute"/>
            <person name="Gugger M."/>
            <person name="Coursin T."/>
            <person name="Rippka R."/>
            <person name="Tandeau De Marsac N."/>
            <person name="Huntemann M."/>
            <person name="Wei C.-L."/>
            <person name="Han J."/>
            <person name="Detter J.C."/>
            <person name="Han C."/>
            <person name="Tapia R."/>
            <person name="Chen A."/>
            <person name="Kyrpides N."/>
            <person name="Mavromatis K."/>
            <person name="Markowitz V."/>
            <person name="Szeto E."/>
            <person name="Ivanova N."/>
            <person name="Pagani I."/>
            <person name="Pati A."/>
            <person name="Goodwin L."/>
            <person name="Nordberg H.P."/>
            <person name="Cantor M.N."/>
            <person name="Hua S.X."/>
            <person name="Woyke T."/>
            <person name="Kerfeld C.A."/>
        </authorList>
    </citation>
    <scope>NUCLEOTIDE SEQUENCE [LARGE SCALE GENOMIC DNA]</scope>
    <source>
        <strain evidence="3">ATCC 27169 / PCC 6605</strain>
    </source>
</reference>
<dbReference type="HOGENOM" id="CLU_074343_1_1_3"/>
<dbReference type="STRING" id="1173020.Cha6605_1681"/>
<dbReference type="KEGG" id="cmp:Cha6605_1681"/>
<dbReference type="PATRIC" id="fig|1173020.3.peg.1929"/>
<dbReference type="InterPro" id="IPR012347">
    <property type="entry name" value="Ferritin-like"/>
</dbReference>
<evidence type="ECO:0000313" key="2">
    <source>
        <dbReference type="EMBL" id="AFY92818.1"/>
    </source>
</evidence>
<dbReference type="Proteomes" id="UP000010366">
    <property type="component" value="Chromosome"/>
</dbReference>
<dbReference type="Gene3D" id="1.20.1260.10">
    <property type="match status" value="1"/>
</dbReference>
<gene>
    <name evidence="2" type="ORF">Cha6605_1681</name>
</gene>
<accession>K9UDW1</accession>
<organism evidence="2 3">
    <name type="scientific">Chamaesiphon minutus (strain ATCC 27169 / PCC 6605)</name>
    <dbReference type="NCBI Taxonomy" id="1173020"/>
    <lineage>
        <taxon>Bacteria</taxon>
        <taxon>Bacillati</taxon>
        <taxon>Cyanobacteriota</taxon>
        <taxon>Cyanophyceae</taxon>
        <taxon>Gomontiellales</taxon>
        <taxon>Chamaesiphonaceae</taxon>
        <taxon>Chamaesiphon</taxon>
    </lineage>
</organism>
<dbReference type="PANTHER" id="PTHR36933:SF1">
    <property type="entry name" value="SLL0788 PROTEIN"/>
    <property type="match status" value="1"/>
</dbReference>
<feature type="domain" description="DUF305" evidence="1">
    <location>
        <begin position="1"/>
        <end position="140"/>
    </location>
</feature>
<sequence length="148" mass="16649">MMTAHHNQAIEMANLAPTRAKRPEIKQLAQNIIKDQKSEIQTMATLYKTAYGTEIPSMTMGGGMMGKDGNSMNGMNGMNTLKNAADFDREFLQQMSVHHRMAAQMSQMVLQTTKSPEIRTLAESIVKAQTAEIGQMQKWYQSWYTSNL</sequence>
<dbReference type="eggNOG" id="COG3544">
    <property type="taxonomic scope" value="Bacteria"/>
</dbReference>
<dbReference type="AlphaFoldDB" id="K9UDW1"/>